<evidence type="ECO:0000256" key="2">
    <source>
        <dbReference type="ARBA" id="ARBA00022801"/>
    </source>
</evidence>
<accession>A0A0E0R574</accession>
<comment type="pathway">
    <text evidence="1">Glycan metabolism; pectin degradation; 2-dehydro-3-deoxy-D-gluconate from pectin: step 1/5.</text>
</comment>
<feature type="chain" id="PRO_5011109169" description="Pectinesterase catalytic domain-containing protein" evidence="4">
    <location>
        <begin position="30"/>
        <end position="366"/>
    </location>
</feature>
<sequence length="366" mass="40286">MAGSSSLASPRSLQLPLLLLFLLVAAAIGSYDPKAFCSKTTDVASCLKVFPTLPDIVTKAQDNQELYKRLVRYCSFKTYEATSLAESMIATTTAANPANIATFFEQWKGDEAITTKTPPGKCLLSCNKTIGEVNAILTCGHTYMEDRPPIIHQNLTDNKELYKRLVRYCSFKTYEARSLAESMIATTTAANPANIATLFEQWKGDEAITAKTPPGKCLLSCNKTIGDPNLRTHLHGRQAPHHPPEPHRLAASSWRARQPLLVPAISASTTRGGLRQCGQDRVTDHEQTSNDEPTRIHDNGGKTVEYLEYGNWGAGAETADRVKWKGVRVITAAEANRFTVDHFINGNQWVPNLVNGEQINYTHGLI</sequence>
<dbReference type="InterPro" id="IPR000070">
    <property type="entry name" value="Pectinesterase_cat"/>
</dbReference>
<keyword evidence="4" id="KW-0732">Signal</keyword>
<keyword evidence="7" id="KW-1185">Reference proteome</keyword>
<reference evidence="6" key="2">
    <citation type="submission" date="2015-06" db="UniProtKB">
        <authorList>
            <consortium name="EnsemblPlants"/>
        </authorList>
    </citation>
    <scope>IDENTIFICATION</scope>
</reference>
<dbReference type="PANTHER" id="PTHR31707">
    <property type="entry name" value="PECTINESTERASE"/>
    <property type="match status" value="1"/>
</dbReference>
<evidence type="ECO:0000313" key="7">
    <source>
        <dbReference type="Proteomes" id="UP000008022"/>
    </source>
</evidence>
<feature type="signal peptide" evidence="4">
    <location>
        <begin position="1"/>
        <end position="29"/>
    </location>
</feature>
<evidence type="ECO:0000259" key="5">
    <source>
        <dbReference type="Pfam" id="PF01095"/>
    </source>
</evidence>
<reference evidence="7" key="1">
    <citation type="submission" date="2013-06" db="EMBL/GenBank/DDBJ databases">
        <authorList>
            <person name="Zhao Q."/>
        </authorList>
    </citation>
    <scope>NUCLEOTIDE SEQUENCE</scope>
    <source>
        <strain evidence="7">cv. W1943</strain>
    </source>
</reference>
<evidence type="ECO:0000256" key="1">
    <source>
        <dbReference type="ARBA" id="ARBA00005184"/>
    </source>
</evidence>
<dbReference type="HOGENOM" id="CLU_757354_0_0_1"/>
<dbReference type="GO" id="GO:0030599">
    <property type="term" value="F:pectinesterase activity"/>
    <property type="evidence" value="ECO:0007669"/>
    <property type="project" value="InterPro"/>
</dbReference>
<dbReference type="Gramene" id="ORUFI11G05440.1">
    <property type="protein sequence ID" value="ORUFI11G05440.1"/>
    <property type="gene ID" value="ORUFI11G05440"/>
</dbReference>
<dbReference type="UniPathway" id="UPA00545">
    <property type="reaction ID" value="UER00823"/>
</dbReference>
<dbReference type="SUPFAM" id="SSF51126">
    <property type="entry name" value="Pectin lyase-like"/>
    <property type="match status" value="1"/>
</dbReference>
<dbReference type="InterPro" id="IPR011050">
    <property type="entry name" value="Pectin_lyase_fold/virulence"/>
</dbReference>
<dbReference type="GO" id="GO:0042545">
    <property type="term" value="P:cell wall modification"/>
    <property type="evidence" value="ECO:0007669"/>
    <property type="project" value="InterPro"/>
</dbReference>
<dbReference type="InterPro" id="IPR012334">
    <property type="entry name" value="Pectin_lyas_fold"/>
</dbReference>
<dbReference type="Gene3D" id="2.160.20.10">
    <property type="entry name" value="Single-stranded right-handed beta-helix, Pectin lyase-like"/>
    <property type="match status" value="1"/>
</dbReference>
<evidence type="ECO:0000256" key="4">
    <source>
        <dbReference type="SAM" id="SignalP"/>
    </source>
</evidence>
<dbReference type="Pfam" id="PF01095">
    <property type="entry name" value="Pectinesterase"/>
    <property type="match status" value="1"/>
</dbReference>
<feature type="domain" description="Pectinesterase catalytic" evidence="5">
    <location>
        <begin position="300"/>
        <end position="347"/>
    </location>
</feature>
<evidence type="ECO:0000256" key="3">
    <source>
        <dbReference type="ARBA" id="ARBA00023085"/>
    </source>
</evidence>
<protein>
    <recommendedName>
        <fullName evidence="5">Pectinesterase catalytic domain-containing protein</fullName>
    </recommendedName>
</protein>
<dbReference type="GO" id="GO:0045490">
    <property type="term" value="P:pectin catabolic process"/>
    <property type="evidence" value="ECO:0007669"/>
    <property type="project" value="UniProtKB-UniPathway"/>
</dbReference>
<proteinExistence type="predicted"/>
<evidence type="ECO:0000313" key="6">
    <source>
        <dbReference type="EnsemblPlants" id="ORUFI11G05440.1"/>
    </source>
</evidence>
<dbReference type="Proteomes" id="UP000008022">
    <property type="component" value="Unassembled WGS sequence"/>
</dbReference>
<dbReference type="AlphaFoldDB" id="A0A0E0R574"/>
<keyword evidence="3" id="KW-0063">Aspartyl esterase</keyword>
<dbReference type="EnsemblPlants" id="ORUFI11G05440.1">
    <property type="protein sequence ID" value="ORUFI11G05440.1"/>
    <property type="gene ID" value="ORUFI11G05440"/>
</dbReference>
<keyword evidence="2" id="KW-0378">Hydrolase</keyword>
<name>A0A0E0R574_ORYRU</name>
<organism evidence="6 7">
    <name type="scientific">Oryza rufipogon</name>
    <name type="common">Brownbeard rice</name>
    <name type="synonym">Asian wild rice</name>
    <dbReference type="NCBI Taxonomy" id="4529"/>
    <lineage>
        <taxon>Eukaryota</taxon>
        <taxon>Viridiplantae</taxon>
        <taxon>Streptophyta</taxon>
        <taxon>Embryophyta</taxon>
        <taxon>Tracheophyta</taxon>
        <taxon>Spermatophyta</taxon>
        <taxon>Magnoliopsida</taxon>
        <taxon>Liliopsida</taxon>
        <taxon>Poales</taxon>
        <taxon>Poaceae</taxon>
        <taxon>BOP clade</taxon>
        <taxon>Oryzoideae</taxon>
        <taxon>Oryzeae</taxon>
        <taxon>Oryzinae</taxon>
        <taxon>Oryza</taxon>
    </lineage>
</organism>